<evidence type="ECO:0000313" key="2">
    <source>
        <dbReference type="EMBL" id="CAI9559630.1"/>
    </source>
</evidence>
<comment type="caution">
    <text evidence="2">The sequence shown here is derived from an EMBL/GenBank/DDBJ whole genome shotgun (WGS) entry which is preliminary data.</text>
</comment>
<protein>
    <submittedName>
        <fullName evidence="2">Uncharacterized protein</fullName>
    </submittedName>
</protein>
<gene>
    <name evidence="2" type="ORF">SPARVUS_LOCUS5118595</name>
</gene>
<feature type="region of interest" description="Disordered" evidence="1">
    <location>
        <begin position="27"/>
        <end position="55"/>
    </location>
</feature>
<dbReference type="Proteomes" id="UP001162483">
    <property type="component" value="Unassembled WGS sequence"/>
</dbReference>
<reference evidence="2" key="1">
    <citation type="submission" date="2023-05" db="EMBL/GenBank/DDBJ databases">
        <authorList>
            <person name="Stuckert A."/>
        </authorList>
    </citation>
    <scope>NUCLEOTIDE SEQUENCE</scope>
</reference>
<name>A0ABN9CHN7_9NEOB</name>
<evidence type="ECO:0000313" key="3">
    <source>
        <dbReference type="Proteomes" id="UP001162483"/>
    </source>
</evidence>
<organism evidence="2 3">
    <name type="scientific">Staurois parvus</name>
    <dbReference type="NCBI Taxonomy" id="386267"/>
    <lineage>
        <taxon>Eukaryota</taxon>
        <taxon>Metazoa</taxon>
        <taxon>Chordata</taxon>
        <taxon>Craniata</taxon>
        <taxon>Vertebrata</taxon>
        <taxon>Euteleostomi</taxon>
        <taxon>Amphibia</taxon>
        <taxon>Batrachia</taxon>
        <taxon>Anura</taxon>
        <taxon>Neobatrachia</taxon>
        <taxon>Ranoidea</taxon>
        <taxon>Ranidae</taxon>
        <taxon>Staurois</taxon>
    </lineage>
</organism>
<evidence type="ECO:0000256" key="1">
    <source>
        <dbReference type="SAM" id="MobiDB-lite"/>
    </source>
</evidence>
<dbReference type="EMBL" id="CATNWA010010252">
    <property type="protein sequence ID" value="CAI9559630.1"/>
    <property type="molecule type" value="Genomic_DNA"/>
</dbReference>
<keyword evidence="3" id="KW-1185">Reference proteome</keyword>
<sequence>MRPLGNWGSWGPCVLAHTQNTPKKSYKRYQGHFIGPPTDPRPSGSARVFEWSVRS</sequence>
<proteinExistence type="predicted"/>
<accession>A0ABN9CHN7</accession>
<feature type="non-terminal residue" evidence="2">
    <location>
        <position position="55"/>
    </location>
</feature>